<dbReference type="Proteomes" id="UP000663866">
    <property type="component" value="Unassembled WGS sequence"/>
</dbReference>
<name>A0A816YRJ6_9BILA</name>
<sequence>MSSRAQKPALRDFLLVHAQTRTRLCKDSERFDPCDQLAQLTSFEKATLMSWSTDSNVDRGLNLYILLHYLSAINNNSCYYHYVNNGIPDGTRSMPKHARSIPEHARSMRKHARSMRKHARSMRKHARSMRKHARSMPKYARSMHDGSQNTPAVPIGIPMHPQTIHLPGTSLLESQVTYSK</sequence>
<evidence type="ECO:0000313" key="2">
    <source>
        <dbReference type="EMBL" id="CAF2168588.1"/>
    </source>
</evidence>
<evidence type="ECO:0000256" key="1">
    <source>
        <dbReference type="SAM" id="MobiDB-lite"/>
    </source>
</evidence>
<accession>A0A816YRJ6</accession>
<dbReference type="EMBL" id="CAJOBG010041682">
    <property type="protein sequence ID" value="CAF4411635.1"/>
    <property type="molecule type" value="Genomic_DNA"/>
</dbReference>
<feature type="region of interest" description="Disordered" evidence="1">
    <location>
        <begin position="91"/>
        <end position="147"/>
    </location>
</feature>
<dbReference type="AlphaFoldDB" id="A0A816YRJ6"/>
<dbReference type="Proteomes" id="UP000663856">
    <property type="component" value="Unassembled WGS sequence"/>
</dbReference>
<organism evidence="2 4">
    <name type="scientific">Rotaria magnacalcarata</name>
    <dbReference type="NCBI Taxonomy" id="392030"/>
    <lineage>
        <taxon>Eukaryota</taxon>
        <taxon>Metazoa</taxon>
        <taxon>Spiralia</taxon>
        <taxon>Gnathifera</taxon>
        <taxon>Rotifera</taxon>
        <taxon>Eurotatoria</taxon>
        <taxon>Bdelloidea</taxon>
        <taxon>Philodinida</taxon>
        <taxon>Philodinidae</taxon>
        <taxon>Rotaria</taxon>
    </lineage>
</organism>
<keyword evidence="5" id="KW-1185">Reference proteome</keyword>
<evidence type="ECO:0000313" key="3">
    <source>
        <dbReference type="EMBL" id="CAF4411635.1"/>
    </source>
</evidence>
<dbReference type="EMBL" id="CAJNRF010015181">
    <property type="protein sequence ID" value="CAF2168588.1"/>
    <property type="molecule type" value="Genomic_DNA"/>
</dbReference>
<feature type="compositionally biased region" description="Basic residues" evidence="1">
    <location>
        <begin position="107"/>
        <end position="135"/>
    </location>
</feature>
<protein>
    <submittedName>
        <fullName evidence="2">Uncharacterized protein</fullName>
    </submittedName>
</protein>
<evidence type="ECO:0000313" key="4">
    <source>
        <dbReference type="Proteomes" id="UP000663856"/>
    </source>
</evidence>
<gene>
    <name evidence="3" type="ORF">OVN521_LOCUS35506</name>
    <name evidence="2" type="ORF">WKI299_LOCUS32818</name>
</gene>
<evidence type="ECO:0000313" key="5">
    <source>
        <dbReference type="Proteomes" id="UP000663866"/>
    </source>
</evidence>
<proteinExistence type="predicted"/>
<reference evidence="2" key="1">
    <citation type="submission" date="2021-02" db="EMBL/GenBank/DDBJ databases">
        <authorList>
            <person name="Nowell W R."/>
        </authorList>
    </citation>
    <scope>NUCLEOTIDE SEQUENCE</scope>
</reference>
<comment type="caution">
    <text evidence="2">The sequence shown here is derived from an EMBL/GenBank/DDBJ whole genome shotgun (WGS) entry which is preliminary data.</text>
</comment>